<dbReference type="InterPro" id="IPR010090">
    <property type="entry name" value="Phage_tape_meas"/>
</dbReference>
<dbReference type="EMBL" id="JAUHTR010000001">
    <property type="protein sequence ID" value="MDN4523179.1"/>
    <property type="molecule type" value="Genomic_DNA"/>
</dbReference>
<dbReference type="Gene3D" id="3.10.350.10">
    <property type="entry name" value="LysM domain"/>
    <property type="match status" value="1"/>
</dbReference>
<evidence type="ECO:0000256" key="2">
    <source>
        <dbReference type="SAM" id="MobiDB-lite"/>
    </source>
</evidence>
<keyword evidence="3" id="KW-0472">Membrane</keyword>
<evidence type="ECO:0000256" key="1">
    <source>
        <dbReference type="SAM" id="Coils"/>
    </source>
</evidence>
<dbReference type="CDD" id="cd13402">
    <property type="entry name" value="LT_TF-like"/>
    <property type="match status" value="1"/>
</dbReference>
<evidence type="ECO:0000313" key="5">
    <source>
        <dbReference type="EMBL" id="MDN4523179.1"/>
    </source>
</evidence>
<feature type="compositionally biased region" description="Basic and acidic residues" evidence="2">
    <location>
        <begin position="862"/>
        <end position="879"/>
    </location>
</feature>
<dbReference type="InterPro" id="IPR008258">
    <property type="entry name" value="Transglycosylase_SLT_dom_1"/>
</dbReference>
<keyword evidence="6" id="KW-1185">Reference proteome</keyword>
<dbReference type="SUPFAM" id="SSF54106">
    <property type="entry name" value="LysM domain"/>
    <property type="match status" value="1"/>
</dbReference>
<reference evidence="5" key="1">
    <citation type="submission" date="2023-07" db="EMBL/GenBank/DDBJ databases">
        <title>Fictibacillus sp. isolated from freshwater pond.</title>
        <authorList>
            <person name="Kirdat K."/>
            <person name="Bhat A."/>
            <person name="Mourya A."/>
            <person name="Yadav A."/>
        </authorList>
    </citation>
    <scope>NUCLEOTIDE SEQUENCE</scope>
    <source>
        <strain evidence="5">NE201</strain>
    </source>
</reference>
<dbReference type="Gene3D" id="1.10.530.10">
    <property type="match status" value="1"/>
</dbReference>
<feature type="coiled-coil region" evidence="1">
    <location>
        <begin position="1605"/>
        <end position="1662"/>
    </location>
</feature>
<sequence length="1840" mass="202371">MSDNRRIGIQFDVNTSALKGLEKAIRTMDRLNSNMDKLKKTSNVVSSSFDRVSTSAKRSESSQNAYVRTLEKVQTANKQATKSVKEFQRAVNSGVNAKAINAGASGFRNFDNRIQGAHRSMKGLNRYTLSFAEATKIAGERMIQWTVGAAAIFGTTRAIRAVINTIVELDSQLVDFQKVMDDGTNYNNLFDDMGDSADKFGRKLTEINKIGIAFAQEGFGQDKIKGLVDATALLANVGDIDVTQAQATISSLMNVYDKGITETAGLVDRMNSVTNNYAIDVNNLSTALQKSTGVAQAFGVSMEENEGFITAITTATRESGSIVGNSLKTIYSRVTTVSGAMKSLEGIGVNVFDPVTGDARKVSDILGDLHGKWDGLTNKEKQNIAIKVAGRYQVSRFLGLMNKYETAIDATKTATKSWGSAQKENERYMKSLEAKINMTKTSFEKLSKTLGDNGIKQAFGLILIAVNDLMGGLTAMFDKFGGWTWAIGAFAAGLLTVSYNFQKMRTNAELAEASMATASTRTQAFAMAMGASTKTATTMSLAVGRIGTAMKGLAAATLLNPFGWISLAITGATMLFGHFQKVKQEQKELNETAKTAGKEYKAFLDMIKDGSVDTYNIDKYQQQVELLGKTEQKLNKDISKNYSTIAVQMGQYDEYGRLIQGVKMSKDELIKAYGKETKAADVLKKAELDQLAQMGIKNVATISMAEAVKKVKDRQNELSGSVEKAQKVMEEQRLKGLAPNTEAYNDYNEKIDENLSLIENVIGFGDKLVKELKEQKAVVELLSGVKNKDSLQTQIYNEILDKLAEATGRSREEIAKNPKVIDKEIKKKKELDELTGKMADGTAKAEDKRRAQQLLSAQNAEDTSRREKQARERMEKASADAYEKKMKRVMGYNEKLNKSTKENDKHIEQNSKAYNTNAKKTGASMWDKVKSAQTTTKKTNDQMDKEKKKTDDTVKNWMDGSKKVQKSSKDKSSFVIQMSKEQAAGHKKANDDEMKSVTGGWNSLWNTVSKIWGWIKGIFGIKSSSKSTPHVRQGGPQIAGYAVGTSRSGHKGGPAIVGEEGPELAHIPGVGTTVVGARGPELIGDLPKGSSVLPNKHTEQLLKSYGFPGYAGGVGDFFDAITKGPKAVWESATSKFGLTDSLIPDWFRKGSGSPVKAIGGMAVNAIQGLMDKAIGSLGNFVGGGAKMAQAAILQALKITGKPMSWLSPLMNIAKHESGFNPRATNNWDINAKRGDPSIGLFQVIGSTFRRWALPGLGGQTNPVASAVAAIRYMDGRYGGVWGHPGIKSMMKGGGYKPYANGGMIDKPHMGLVGEAGPEMIIPLSSERRSRAMELYEQTGKMLGVRAYANGGIVGDYKIKKGDTLGELANKFNTSIYHLMQVNPQIKNANKIFAGAILKLSKLIKTEDGSYVSPGYYGSSPAKKSTPKKPAHEQEWYDNKVDWIFSYMSKMKEIGDSGYDKPSYDVWKMMDNRDIFKNAGKEKQLEYNKTIITALQQYDNLKYAKARFDEAGFMSLSTKQKQSAWKGITESVSQNVQNYQMDRNNIWMDMFNKKVKEATENVKVLMDAYEGMKDRQLEEKKNDFVNSKSSSILSALGLDFEGLTEAEKVQQKIEDIQNKIKVRAEESALLEYRLKTNDDTKRLNELQSLMDSLNARIKKTSDDMKGKGVSDSKLIAEAQEPLRDRLAEIKEEYDYLNKVMKESSSQINKNQSEMEKLAQEYKDLQSQLESAKNRREYTDVWGNILRDAEGTVAMVNAQGQTIIDTFNRVKQGISSVNQASSSIGTTEPSSSSDSQLYEANTTTVKNVQYIVNTGVSLASQSELKELAMYLKDMIDEEEGRS</sequence>
<dbReference type="PROSITE" id="PS51782">
    <property type="entry name" value="LYSM"/>
    <property type="match status" value="1"/>
</dbReference>
<feature type="region of interest" description="Disordered" evidence="2">
    <location>
        <begin position="923"/>
        <end position="953"/>
    </location>
</feature>
<feature type="coiled-coil region" evidence="1">
    <location>
        <begin position="1547"/>
        <end position="1574"/>
    </location>
</feature>
<keyword evidence="3" id="KW-0812">Transmembrane</keyword>
<dbReference type="Proteomes" id="UP001172721">
    <property type="component" value="Unassembled WGS sequence"/>
</dbReference>
<accession>A0ABT8HQZ4</accession>
<feature type="domain" description="LysM" evidence="4">
    <location>
        <begin position="1354"/>
        <end position="1399"/>
    </location>
</feature>
<name>A0ABT8HQZ4_9BACL</name>
<feature type="coiled-coil region" evidence="1">
    <location>
        <begin position="1699"/>
        <end position="1733"/>
    </location>
</feature>
<dbReference type="SUPFAM" id="SSF53955">
    <property type="entry name" value="Lysozyme-like"/>
    <property type="match status" value="1"/>
</dbReference>
<feature type="compositionally biased region" description="Basic and acidic residues" evidence="2">
    <location>
        <begin position="938"/>
        <end position="953"/>
    </location>
</feature>
<dbReference type="Pfam" id="PF10145">
    <property type="entry name" value="PhageMin_Tail"/>
    <property type="match status" value="1"/>
</dbReference>
<protein>
    <submittedName>
        <fullName evidence="5">Phage tail tape measure protein</fullName>
    </submittedName>
</protein>
<dbReference type="InterPro" id="IPR023346">
    <property type="entry name" value="Lysozyme-like_dom_sf"/>
</dbReference>
<comment type="caution">
    <text evidence="5">The sequence shown here is derived from an EMBL/GenBank/DDBJ whole genome shotgun (WGS) entry which is preliminary data.</text>
</comment>
<dbReference type="PANTHER" id="PTHR36812:SF9">
    <property type="entry name" value="MYB-LIKE PROTEIN X ISOFORM X1"/>
    <property type="match status" value="1"/>
</dbReference>
<dbReference type="Pfam" id="PF01464">
    <property type="entry name" value="SLT"/>
    <property type="match status" value="1"/>
</dbReference>
<dbReference type="InterPro" id="IPR018392">
    <property type="entry name" value="LysM"/>
</dbReference>
<feature type="transmembrane region" description="Helical" evidence="3">
    <location>
        <begin position="558"/>
        <end position="579"/>
    </location>
</feature>
<evidence type="ECO:0000256" key="3">
    <source>
        <dbReference type="SAM" id="Phobius"/>
    </source>
</evidence>
<keyword evidence="1" id="KW-0175">Coiled coil</keyword>
<evidence type="ECO:0000259" key="4">
    <source>
        <dbReference type="PROSITE" id="PS51782"/>
    </source>
</evidence>
<evidence type="ECO:0000313" key="6">
    <source>
        <dbReference type="Proteomes" id="UP001172721"/>
    </source>
</evidence>
<dbReference type="SMART" id="SM00257">
    <property type="entry name" value="LysM"/>
    <property type="match status" value="1"/>
</dbReference>
<dbReference type="NCBIfam" id="TIGR01760">
    <property type="entry name" value="tape_meas_TP901"/>
    <property type="match status" value="1"/>
</dbReference>
<dbReference type="Pfam" id="PF01476">
    <property type="entry name" value="LysM"/>
    <property type="match status" value="1"/>
</dbReference>
<proteinExistence type="predicted"/>
<gene>
    <name evidence="5" type="ORF">QYB97_01770</name>
</gene>
<organism evidence="5 6">
    <name type="scientific">Fictibacillus fluitans</name>
    <dbReference type="NCBI Taxonomy" id="3058422"/>
    <lineage>
        <taxon>Bacteria</taxon>
        <taxon>Bacillati</taxon>
        <taxon>Bacillota</taxon>
        <taxon>Bacilli</taxon>
        <taxon>Bacillales</taxon>
        <taxon>Fictibacillaceae</taxon>
        <taxon>Fictibacillus</taxon>
    </lineage>
</organism>
<dbReference type="InterPro" id="IPR036779">
    <property type="entry name" value="LysM_dom_sf"/>
</dbReference>
<keyword evidence="3" id="KW-1133">Transmembrane helix</keyword>
<dbReference type="PANTHER" id="PTHR36812">
    <property type="entry name" value="NEUROFILAMENT TRIPLET M PROTEIN-LIKE PROTEIN"/>
    <property type="match status" value="1"/>
</dbReference>
<dbReference type="RefSeq" id="WP_301164240.1">
    <property type="nucleotide sequence ID" value="NZ_JAUHTR010000001.1"/>
</dbReference>
<feature type="transmembrane region" description="Helical" evidence="3">
    <location>
        <begin position="483"/>
        <end position="501"/>
    </location>
</feature>
<feature type="coiled-coil region" evidence="1">
    <location>
        <begin position="579"/>
        <end position="637"/>
    </location>
</feature>
<feature type="region of interest" description="Disordered" evidence="2">
    <location>
        <begin position="853"/>
        <end position="879"/>
    </location>
</feature>